<comment type="similarity">
    <text evidence="1">Belongs to the bacterial solute-binding protein 1 family.</text>
</comment>
<sequence>MRKMKKVISALLIGSMVMTSLVACGKKDSGEGTTAKSEVAITLLNSKGEIQEGLEAMAERYEAKTGVSIEVMACGSGESPFQRISSMYSAGNPPTLAILDTTDVKQLAEEKAVDLSNEDWVKEMNGLTADVNGKIYSFPLCIEGRGIIYNKTAIEETLGREFDPSSINSYDSLKTTFEELRAAGMEYPIVVSKEDWSLGAHQLQYVYEVKDGNLGWEEVIDQLKSGELKLADYDRFDQFVQTFDLLKEYNINNPEPLAATYEQDPIFLAEGEAAFWFNGSWAWPNIVEAGGEDNEYGFIPYVFGNDTSDFANNKIQACASKQVMIDKEKATDEQIQAAKDFLNYLVYDDEGQKALVEDCSLIPVASNNAYEPADPLGKAIKAAMNEDKVYTAAAIVPGDHWSVLGAAMQKYLAGGSTKDELAKSIEDYWTSQN</sequence>
<dbReference type="SUPFAM" id="SSF53850">
    <property type="entry name" value="Periplasmic binding protein-like II"/>
    <property type="match status" value="1"/>
</dbReference>
<dbReference type="PROSITE" id="PS51257">
    <property type="entry name" value="PROKAR_LIPOPROTEIN"/>
    <property type="match status" value="1"/>
</dbReference>
<evidence type="ECO:0000256" key="1">
    <source>
        <dbReference type="ARBA" id="ARBA00008520"/>
    </source>
</evidence>
<feature type="signal peptide" evidence="4">
    <location>
        <begin position="1"/>
        <end position="23"/>
    </location>
</feature>
<dbReference type="Pfam" id="PF13416">
    <property type="entry name" value="SBP_bac_8"/>
    <property type="match status" value="1"/>
</dbReference>
<dbReference type="AlphaFoldDB" id="A0A1M7G8G1"/>
<evidence type="ECO:0000313" key="5">
    <source>
        <dbReference type="EMBL" id="SHM12570.1"/>
    </source>
</evidence>
<feature type="chain" id="PRO_5013246485" evidence="4">
    <location>
        <begin position="24"/>
        <end position="433"/>
    </location>
</feature>
<dbReference type="RefSeq" id="WP_073283505.1">
    <property type="nucleotide sequence ID" value="NZ_FRCP01000006.1"/>
</dbReference>
<dbReference type="InterPro" id="IPR006059">
    <property type="entry name" value="SBP"/>
</dbReference>
<evidence type="ECO:0000256" key="4">
    <source>
        <dbReference type="SAM" id="SignalP"/>
    </source>
</evidence>
<dbReference type="Gene3D" id="3.40.190.10">
    <property type="entry name" value="Periplasmic binding protein-like II"/>
    <property type="match status" value="2"/>
</dbReference>
<dbReference type="PANTHER" id="PTHR43649:SF34">
    <property type="entry name" value="ABC TRANSPORTER PERIPLASMIC-BINDING PROTEIN YCJN-RELATED"/>
    <property type="match status" value="1"/>
</dbReference>
<evidence type="ECO:0000256" key="3">
    <source>
        <dbReference type="ARBA" id="ARBA00022729"/>
    </source>
</evidence>
<protein>
    <submittedName>
        <fullName evidence="5">Raffinose/stachyose/melibiose transport system substrate-binding protein</fullName>
    </submittedName>
</protein>
<dbReference type="STRING" id="1120996.SAMN02746066_00900"/>
<dbReference type="Proteomes" id="UP000184038">
    <property type="component" value="Unassembled WGS sequence"/>
</dbReference>
<organism evidence="5 6">
    <name type="scientific">Anaerosporobacter mobilis DSM 15930</name>
    <dbReference type="NCBI Taxonomy" id="1120996"/>
    <lineage>
        <taxon>Bacteria</taxon>
        <taxon>Bacillati</taxon>
        <taxon>Bacillota</taxon>
        <taxon>Clostridia</taxon>
        <taxon>Lachnospirales</taxon>
        <taxon>Lachnospiraceae</taxon>
        <taxon>Anaerosporobacter</taxon>
    </lineage>
</organism>
<keyword evidence="3 4" id="KW-0732">Signal</keyword>
<gene>
    <name evidence="5" type="ORF">SAMN02746066_00900</name>
</gene>
<accession>A0A1M7G8G1</accession>
<keyword evidence="2" id="KW-0813">Transport</keyword>
<dbReference type="EMBL" id="FRCP01000006">
    <property type="protein sequence ID" value="SHM12570.1"/>
    <property type="molecule type" value="Genomic_DNA"/>
</dbReference>
<name>A0A1M7G8G1_9FIRM</name>
<evidence type="ECO:0000313" key="6">
    <source>
        <dbReference type="Proteomes" id="UP000184038"/>
    </source>
</evidence>
<keyword evidence="6" id="KW-1185">Reference proteome</keyword>
<reference evidence="5 6" key="1">
    <citation type="submission" date="2016-11" db="EMBL/GenBank/DDBJ databases">
        <authorList>
            <person name="Jaros S."/>
            <person name="Januszkiewicz K."/>
            <person name="Wedrychowicz H."/>
        </authorList>
    </citation>
    <scope>NUCLEOTIDE SEQUENCE [LARGE SCALE GENOMIC DNA]</scope>
    <source>
        <strain evidence="5 6">DSM 15930</strain>
    </source>
</reference>
<evidence type="ECO:0000256" key="2">
    <source>
        <dbReference type="ARBA" id="ARBA00022448"/>
    </source>
</evidence>
<dbReference type="InterPro" id="IPR050490">
    <property type="entry name" value="Bact_solute-bd_prot1"/>
</dbReference>
<dbReference type="PANTHER" id="PTHR43649">
    <property type="entry name" value="ARABINOSE-BINDING PROTEIN-RELATED"/>
    <property type="match status" value="1"/>
</dbReference>
<proteinExistence type="inferred from homology"/>